<name>A0AAV6VS00_9ARAC</name>
<dbReference type="AlphaFoldDB" id="A0AAV6VS00"/>
<evidence type="ECO:0000313" key="2">
    <source>
        <dbReference type="Proteomes" id="UP000827092"/>
    </source>
</evidence>
<gene>
    <name evidence="1" type="ORF">JTE90_003693</name>
</gene>
<dbReference type="EMBL" id="JAFNEN010000029">
    <property type="protein sequence ID" value="KAG8199270.1"/>
    <property type="molecule type" value="Genomic_DNA"/>
</dbReference>
<reference evidence="1 2" key="1">
    <citation type="journal article" date="2022" name="Nat. Ecol. Evol.">
        <title>A masculinizing supergene underlies an exaggerated male reproductive morph in a spider.</title>
        <authorList>
            <person name="Hendrickx F."/>
            <person name="De Corte Z."/>
            <person name="Sonet G."/>
            <person name="Van Belleghem S.M."/>
            <person name="Kostlbacher S."/>
            <person name="Vangestel C."/>
        </authorList>
    </citation>
    <scope>NUCLEOTIDE SEQUENCE [LARGE SCALE GENOMIC DNA]</scope>
    <source>
        <strain evidence="1">W744_W776</strain>
    </source>
</reference>
<sequence length="106" mass="12443">MEVVWKTLRKLEDEKNYDCGNEVIVGKDGSARKEDLLLIFLGRCRVASNPSRFHPFRLIVNETSKSGLYDDFILIFRIQMASYVHGNYFLFEIGTRRQNVVINQWL</sequence>
<protein>
    <submittedName>
        <fullName evidence="1">Uncharacterized protein</fullName>
    </submittedName>
</protein>
<accession>A0AAV6VS00</accession>
<proteinExistence type="predicted"/>
<dbReference type="Proteomes" id="UP000827092">
    <property type="component" value="Unassembled WGS sequence"/>
</dbReference>
<organism evidence="1 2">
    <name type="scientific">Oedothorax gibbosus</name>
    <dbReference type="NCBI Taxonomy" id="931172"/>
    <lineage>
        <taxon>Eukaryota</taxon>
        <taxon>Metazoa</taxon>
        <taxon>Ecdysozoa</taxon>
        <taxon>Arthropoda</taxon>
        <taxon>Chelicerata</taxon>
        <taxon>Arachnida</taxon>
        <taxon>Araneae</taxon>
        <taxon>Araneomorphae</taxon>
        <taxon>Entelegynae</taxon>
        <taxon>Araneoidea</taxon>
        <taxon>Linyphiidae</taxon>
        <taxon>Erigoninae</taxon>
        <taxon>Oedothorax</taxon>
    </lineage>
</organism>
<comment type="caution">
    <text evidence="1">The sequence shown here is derived from an EMBL/GenBank/DDBJ whole genome shotgun (WGS) entry which is preliminary data.</text>
</comment>
<keyword evidence="2" id="KW-1185">Reference proteome</keyword>
<evidence type="ECO:0000313" key="1">
    <source>
        <dbReference type="EMBL" id="KAG8199270.1"/>
    </source>
</evidence>